<evidence type="ECO:0000313" key="5">
    <source>
        <dbReference type="Proteomes" id="UP000255295"/>
    </source>
</evidence>
<dbReference type="EMBL" id="CP019980">
    <property type="protein sequence ID" value="AVK95691.1"/>
    <property type="molecule type" value="Genomic_DNA"/>
</dbReference>
<reference evidence="3 5" key="2">
    <citation type="submission" date="2018-06" db="EMBL/GenBank/DDBJ databases">
        <authorList>
            <consortium name="Pathogen Informatics"/>
            <person name="Doyle S."/>
        </authorList>
    </citation>
    <scope>NUCLEOTIDE SEQUENCE [LARGE SCALE GENOMIC DNA]</scope>
    <source>
        <strain evidence="3 5">NCTC10338</strain>
    </source>
</reference>
<dbReference type="Pfam" id="PF00085">
    <property type="entry name" value="Thioredoxin"/>
    <property type="match status" value="1"/>
</dbReference>
<dbReference type="AlphaFoldDB" id="A0A2S0JX76"/>
<dbReference type="InterPro" id="IPR013766">
    <property type="entry name" value="Thioredoxin_domain"/>
</dbReference>
<dbReference type="Proteomes" id="UP000238825">
    <property type="component" value="Chromosome"/>
</dbReference>
<name>A0A2S0JX76_LYSSH</name>
<dbReference type="EMBL" id="UFSZ01000001">
    <property type="protein sequence ID" value="SUV18574.1"/>
    <property type="molecule type" value="Genomic_DNA"/>
</dbReference>
<dbReference type="Gene3D" id="3.40.30.10">
    <property type="entry name" value="Glutaredoxin"/>
    <property type="match status" value="1"/>
</dbReference>
<gene>
    <name evidence="2" type="ORF">LS41612_05100</name>
    <name evidence="3" type="ORF">NCTC10338_03751</name>
</gene>
<accession>A0A2S0JX76</accession>
<dbReference type="SUPFAM" id="SSF52833">
    <property type="entry name" value="Thioredoxin-like"/>
    <property type="match status" value="1"/>
</dbReference>
<dbReference type="GeneID" id="48275565"/>
<evidence type="ECO:0000313" key="2">
    <source>
        <dbReference type="EMBL" id="AVK95691.1"/>
    </source>
</evidence>
<dbReference type="Proteomes" id="UP000255295">
    <property type="component" value="Unassembled WGS sequence"/>
</dbReference>
<reference evidence="2 4" key="1">
    <citation type="submission" date="2017-03" db="EMBL/GenBank/DDBJ databases">
        <title>The whole genome sequencing and assembly of Lysinibacillus sphaericus DSM 28T strain.</title>
        <authorList>
            <person name="Lee Y.-J."/>
            <person name="Yi H."/>
            <person name="Bahn Y.-S."/>
            <person name="Kim J.F."/>
            <person name="Lee D.-W."/>
        </authorList>
    </citation>
    <scope>NUCLEOTIDE SEQUENCE [LARGE SCALE GENOMIC DNA]</scope>
    <source>
        <strain evidence="2 4">DSM 28</strain>
    </source>
</reference>
<dbReference type="RefSeq" id="WP_024362698.1">
    <property type="nucleotide sequence ID" value="NZ_BJNS01000050.1"/>
</dbReference>
<proteinExistence type="predicted"/>
<evidence type="ECO:0000259" key="1">
    <source>
        <dbReference type="Pfam" id="PF00085"/>
    </source>
</evidence>
<evidence type="ECO:0000313" key="4">
    <source>
        <dbReference type="Proteomes" id="UP000238825"/>
    </source>
</evidence>
<dbReference type="CDD" id="cd02947">
    <property type="entry name" value="TRX_family"/>
    <property type="match status" value="1"/>
</dbReference>
<organism evidence="2 4">
    <name type="scientific">Lysinibacillus sphaericus</name>
    <name type="common">Bacillus sphaericus</name>
    <dbReference type="NCBI Taxonomy" id="1421"/>
    <lineage>
        <taxon>Bacteria</taxon>
        <taxon>Bacillati</taxon>
        <taxon>Bacillota</taxon>
        <taxon>Bacilli</taxon>
        <taxon>Bacillales</taxon>
        <taxon>Bacillaceae</taxon>
        <taxon>Lysinibacillus</taxon>
    </lineage>
</organism>
<sequence length="103" mass="11704">MEEWSKEQWETAVQSGDKTAFYLYTPMCGTCAVASKMMNIIEQLLPEVKIGKANINFLEQIAFDFQIESVPCLLVSDGGEVIEKIYAFQSVPFLYELLKKPID</sequence>
<feature type="domain" description="Thioredoxin" evidence="1">
    <location>
        <begin position="4"/>
        <end position="86"/>
    </location>
</feature>
<evidence type="ECO:0000313" key="3">
    <source>
        <dbReference type="EMBL" id="SUV18574.1"/>
    </source>
</evidence>
<dbReference type="InterPro" id="IPR036249">
    <property type="entry name" value="Thioredoxin-like_sf"/>
</dbReference>
<protein>
    <submittedName>
        <fullName evidence="2">Thiol reductase thioredoxin</fullName>
    </submittedName>
    <submittedName>
        <fullName evidence="3">Thioredoxin domain-containing protein</fullName>
    </submittedName>
</protein>